<reference evidence="2 3" key="1">
    <citation type="submission" date="2018-09" db="EMBL/GenBank/DDBJ databases">
        <title>Comparative genomics of Leucobacter spp.</title>
        <authorList>
            <person name="Reis A.C."/>
            <person name="Kolvenbach B.A."/>
            <person name="Corvini P.F.X."/>
            <person name="Nunes O.C."/>
        </authorList>
    </citation>
    <scope>NUCLEOTIDE SEQUENCE [LARGE SCALE GENOMIC DNA]</scope>
    <source>
        <strain evidence="2 3">L-1</strain>
    </source>
</reference>
<keyword evidence="1" id="KW-0812">Transmembrane</keyword>
<protein>
    <recommendedName>
        <fullName evidence="4">Permease</fullName>
    </recommendedName>
</protein>
<accession>A0ABS1SMT8</accession>
<feature type="transmembrane region" description="Helical" evidence="1">
    <location>
        <begin position="40"/>
        <end position="59"/>
    </location>
</feature>
<feature type="transmembrane region" description="Helical" evidence="1">
    <location>
        <begin position="12"/>
        <end position="34"/>
    </location>
</feature>
<name>A0ABS1SMT8_9MICO</name>
<keyword evidence="1" id="KW-1133">Transmembrane helix</keyword>
<dbReference type="EMBL" id="QYAD01000001">
    <property type="protein sequence ID" value="MBL3689482.1"/>
    <property type="molecule type" value="Genomic_DNA"/>
</dbReference>
<evidence type="ECO:0008006" key="4">
    <source>
        <dbReference type="Google" id="ProtNLM"/>
    </source>
</evidence>
<comment type="caution">
    <text evidence="2">The sequence shown here is derived from an EMBL/GenBank/DDBJ whole genome shotgun (WGS) entry which is preliminary data.</text>
</comment>
<sequence>MTNHRYIPRRRLDVASLILTVVGLVFGVFSYLLIVHGGVTPLLLVPSVIALTIGATHLVKHEAPR</sequence>
<organism evidence="2 3">
    <name type="scientific">Leucobacter chromiireducens subsp. chromiireducens</name>
    <dbReference type="NCBI Taxonomy" id="660067"/>
    <lineage>
        <taxon>Bacteria</taxon>
        <taxon>Bacillati</taxon>
        <taxon>Actinomycetota</taxon>
        <taxon>Actinomycetes</taxon>
        <taxon>Micrococcales</taxon>
        <taxon>Microbacteriaceae</taxon>
        <taxon>Leucobacter</taxon>
    </lineage>
</organism>
<evidence type="ECO:0000313" key="2">
    <source>
        <dbReference type="EMBL" id="MBL3689482.1"/>
    </source>
</evidence>
<evidence type="ECO:0000313" key="3">
    <source>
        <dbReference type="Proteomes" id="UP001646141"/>
    </source>
</evidence>
<keyword evidence="3" id="KW-1185">Reference proteome</keyword>
<proteinExistence type="predicted"/>
<keyword evidence="1" id="KW-0472">Membrane</keyword>
<dbReference type="Proteomes" id="UP001646141">
    <property type="component" value="Unassembled WGS sequence"/>
</dbReference>
<gene>
    <name evidence="2" type="ORF">D3226_05840</name>
</gene>
<evidence type="ECO:0000256" key="1">
    <source>
        <dbReference type="SAM" id="Phobius"/>
    </source>
</evidence>